<dbReference type="InterPro" id="IPR029377">
    <property type="entry name" value="TMEM220"/>
</dbReference>
<dbReference type="PANTHER" id="PTHR34262:SF1">
    <property type="entry name" value="TRANSMEMBRANE PROTEIN 220"/>
    <property type="match status" value="1"/>
</dbReference>
<comment type="caution">
    <text evidence="2">The sequence shown here is derived from an EMBL/GenBank/DDBJ whole genome shotgun (WGS) entry which is preliminary data.</text>
</comment>
<evidence type="ECO:0000313" key="3">
    <source>
        <dbReference type="Proteomes" id="UP001152320"/>
    </source>
</evidence>
<accession>A0A9Q1C401</accession>
<dbReference type="Pfam" id="PF15071">
    <property type="entry name" value="TMEM220"/>
    <property type="match status" value="1"/>
</dbReference>
<feature type="transmembrane region" description="Helical" evidence="1">
    <location>
        <begin position="44"/>
        <end position="65"/>
    </location>
</feature>
<dbReference type="PANTHER" id="PTHR34262">
    <property type="entry name" value="TRANSMEMBRANE PROTEIN 220"/>
    <property type="match status" value="1"/>
</dbReference>
<reference evidence="2" key="1">
    <citation type="submission" date="2021-10" db="EMBL/GenBank/DDBJ databases">
        <title>Tropical sea cucumber genome reveals ecological adaptation and Cuvierian tubules defense mechanism.</title>
        <authorList>
            <person name="Chen T."/>
        </authorList>
    </citation>
    <scope>NUCLEOTIDE SEQUENCE</scope>
    <source>
        <strain evidence="2">Nanhai2018</strain>
        <tissue evidence="2">Muscle</tissue>
    </source>
</reference>
<proteinExistence type="predicted"/>
<sequence length="193" mass="22165">MQFTQSRDAETNLSSNMIFWRLSNGVMSGFFLLATFVQRNDPDSLLWMTLYIIPAIFCIIYSLKLCNPGHNILYRSVQLHVAFCLVIALYTIFKLLQINSTGTEPILSWHELEETRELGGLCFIISWLVLNLKFFSSNTARQRQLSRVLATLSVLPILLWMVSYLNKDYQAKLPQHCKTSFQSSVQEMPSLAS</sequence>
<evidence type="ECO:0008006" key="4">
    <source>
        <dbReference type="Google" id="ProtNLM"/>
    </source>
</evidence>
<protein>
    <recommendedName>
        <fullName evidence="4">Transmembrane protein 220</fullName>
    </recommendedName>
</protein>
<dbReference type="AlphaFoldDB" id="A0A9Q1C401"/>
<organism evidence="2 3">
    <name type="scientific">Holothuria leucospilota</name>
    <name type="common">Black long sea cucumber</name>
    <name type="synonym">Mertensiothuria leucospilota</name>
    <dbReference type="NCBI Taxonomy" id="206669"/>
    <lineage>
        <taxon>Eukaryota</taxon>
        <taxon>Metazoa</taxon>
        <taxon>Echinodermata</taxon>
        <taxon>Eleutherozoa</taxon>
        <taxon>Echinozoa</taxon>
        <taxon>Holothuroidea</taxon>
        <taxon>Aspidochirotacea</taxon>
        <taxon>Aspidochirotida</taxon>
        <taxon>Holothuriidae</taxon>
        <taxon>Holothuria</taxon>
    </lineage>
</organism>
<evidence type="ECO:0000256" key="1">
    <source>
        <dbReference type="SAM" id="Phobius"/>
    </source>
</evidence>
<gene>
    <name evidence="2" type="ORF">HOLleu_18966</name>
</gene>
<dbReference type="Proteomes" id="UP001152320">
    <property type="component" value="Chromosome 8"/>
</dbReference>
<feature type="transmembrane region" description="Helical" evidence="1">
    <location>
        <begin position="18"/>
        <end position="38"/>
    </location>
</feature>
<feature type="transmembrane region" description="Helical" evidence="1">
    <location>
        <begin position="148"/>
        <end position="165"/>
    </location>
</feature>
<feature type="transmembrane region" description="Helical" evidence="1">
    <location>
        <begin position="118"/>
        <end position="136"/>
    </location>
</feature>
<dbReference type="OrthoDB" id="9924288at2759"/>
<keyword evidence="1" id="KW-1133">Transmembrane helix</keyword>
<keyword evidence="1" id="KW-0812">Transmembrane</keyword>
<keyword evidence="3" id="KW-1185">Reference proteome</keyword>
<name>A0A9Q1C401_HOLLE</name>
<evidence type="ECO:0000313" key="2">
    <source>
        <dbReference type="EMBL" id="KAJ8038005.1"/>
    </source>
</evidence>
<keyword evidence="1" id="KW-0472">Membrane</keyword>
<dbReference type="EMBL" id="JAIZAY010000008">
    <property type="protein sequence ID" value="KAJ8038005.1"/>
    <property type="molecule type" value="Genomic_DNA"/>
</dbReference>
<feature type="transmembrane region" description="Helical" evidence="1">
    <location>
        <begin position="77"/>
        <end position="98"/>
    </location>
</feature>